<dbReference type="EC" id="2.7.7.108" evidence="8"/>
<feature type="binding site" evidence="8">
    <location>
        <position position="82"/>
    </location>
    <ligand>
        <name>ATP</name>
        <dbReference type="ChEBI" id="CHEBI:30616"/>
    </ligand>
</feature>
<dbReference type="GO" id="GO:0000287">
    <property type="term" value="F:magnesium ion binding"/>
    <property type="evidence" value="ECO:0007669"/>
    <property type="project" value="UniProtKB-UniRule"/>
</dbReference>
<comment type="catalytic activity">
    <reaction evidence="8">
        <text>L-threonyl-[protein] + ATP = 3-O-(5'-adenylyl)-L-threonyl-[protein] + diphosphate</text>
        <dbReference type="Rhea" id="RHEA:54292"/>
        <dbReference type="Rhea" id="RHEA-COMP:11060"/>
        <dbReference type="Rhea" id="RHEA-COMP:13847"/>
        <dbReference type="ChEBI" id="CHEBI:30013"/>
        <dbReference type="ChEBI" id="CHEBI:30616"/>
        <dbReference type="ChEBI" id="CHEBI:33019"/>
        <dbReference type="ChEBI" id="CHEBI:138113"/>
        <dbReference type="EC" id="2.7.7.108"/>
    </reaction>
</comment>
<comment type="catalytic activity">
    <reaction evidence="8">
        <text>L-seryl-[protein] + ATP = 3-O-(5'-adenylyl)-L-seryl-[protein] + diphosphate</text>
        <dbReference type="Rhea" id="RHEA:58120"/>
        <dbReference type="Rhea" id="RHEA-COMP:9863"/>
        <dbReference type="Rhea" id="RHEA-COMP:15073"/>
        <dbReference type="ChEBI" id="CHEBI:29999"/>
        <dbReference type="ChEBI" id="CHEBI:30616"/>
        <dbReference type="ChEBI" id="CHEBI:33019"/>
        <dbReference type="ChEBI" id="CHEBI:142516"/>
        <dbReference type="EC" id="2.7.7.108"/>
    </reaction>
</comment>
<comment type="function">
    <text evidence="8">Nucleotidyltransferase involved in the post-translational modification of proteins. It can catalyze the addition of adenosine monophosphate (AMP) or uridine monophosphate (UMP) to a protein, resulting in modifications known as AMPylation and UMPylation.</text>
</comment>
<evidence type="ECO:0000256" key="2">
    <source>
        <dbReference type="ARBA" id="ARBA00022679"/>
    </source>
</evidence>
<feature type="binding site" evidence="8">
    <location>
        <position position="251"/>
    </location>
    <ligand>
        <name>Mg(2+)</name>
        <dbReference type="ChEBI" id="CHEBI:18420"/>
    </ligand>
</feature>
<comment type="catalytic activity">
    <reaction evidence="8">
        <text>L-seryl-[protein] + UTP = O-(5'-uridylyl)-L-seryl-[protein] + diphosphate</text>
        <dbReference type="Rhea" id="RHEA:64604"/>
        <dbReference type="Rhea" id="RHEA-COMP:9863"/>
        <dbReference type="Rhea" id="RHEA-COMP:16635"/>
        <dbReference type="ChEBI" id="CHEBI:29999"/>
        <dbReference type="ChEBI" id="CHEBI:33019"/>
        <dbReference type="ChEBI" id="CHEBI:46398"/>
        <dbReference type="ChEBI" id="CHEBI:156051"/>
    </reaction>
</comment>
<dbReference type="Pfam" id="PF02696">
    <property type="entry name" value="SelO"/>
    <property type="match status" value="1"/>
</dbReference>
<feature type="binding site" evidence="8">
    <location>
        <position position="168"/>
    </location>
    <ligand>
        <name>ATP</name>
        <dbReference type="ChEBI" id="CHEBI:30616"/>
    </ligand>
</feature>
<evidence type="ECO:0000256" key="4">
    <source>
        <dbReference type="ARBA" id="ARBA00022723"/>
    </source>
</evidence>
<dbReference type="RefSeq" id="WP_172106603.1">
    <property type="nucleotide sequence ID" value="NZ_CP038017.1"/>
</dbReference>
<comment type="catalytic activity">
    <reaction evidence="8">
        <text>L-tyrosyl-[protein] + UTP = O-(5'-uridylyl)-L-tyrosyl-[protein] + diphosphate</text>
        <dbReference type="Rhea" id="RHEA:83887"/>
        <dbReference type="Rhea" id="RHEA-COMP:10136"/>
        <dbReference type="Rhea" id="RHEA-COMP:20238"/>
        <dbReference type="ChEBI" id="CHEBI:33019"/>
        <dbReference type="ChEBI" id="CHEBI:46398"/>
        <dbReference type="ChEBI" id="CHEBI:46858"/>
        <dbReference type="ChEBI" id="CHEBI:90602"/>
    </reaction>
</comment>
<evidence type="ECO:0000313" key="9">
    <source>
        <dbReference type="EMBL" id="QIV94472.1"/>
    </source>
</evidence>
<feature type="active site" description="Proton acceptor" evidence="8">
    <location>
        <position position="241"/>
    </location>
</feature>
<feature type="binding site" evidence="8">
    <location>
        <position position="105"/>
    </location>
    <ligand>
        <name>ATP</name>
        <dbReference type="ChEBI" id="CHEBI:30616"/>
    </ligand>
</feature>
<keyword evidence="4 8" id="KW-0479">Metal-binding</keyword>
<evidence type="ECO:0000256" key="8">
    <source>
        <dbReference type="HAMAP-Rule" id="MF_00692"/>
    </source>
</evidence>
<comment type="similarity">
    <text evidence="1 8">Belongs to the SELO family.</text>
</comment>
<reference evidence="9 10" key="1">
    <citation type="submission" date="2019-03" db="EMBL/GenBank/DDBJ databases">
        <title>Complete Genome Sequence of Allofrancisella frigidaquae Strain SYSU 10HL1970 Isolated from Water-Cooling Systems in China.</title>
        <authorList>
            <person name="Ohrman C."/>
            <person name="Uneklint I."/>
            <person name="Sjodin A."/>
        </authorList>
    </citation>
    <scope>NUCLEOTIDE SEQUENCE [LARGE SCALE GENOMIC DNA]</scope>
    <source>
        <strain evidence="9 10">SYSU 10HL1970</strain>
    </source>
</reference>
<feature type="binding site" evidence="8">
    <location>
        <position position="175"/>
    </location>
    <ligand>
        <name>ATP</name>
        <dbReference type="ChEBI" id="CHEBI:30616"/>
    </ligand>
</feature>
<evidence type="ECO:0000256" key="5">
    <source>
        <dbReference type="ARBA" id="ARBA00022741"/>
    </source>
</evidence>
<comment type="catalytic activity">
    <reaction evidence="8">
        <text>L-tyrosyl-[protein] + ATP = O-(5'-adenylyl)-L-tyrosyl-[protein] + diphosphate</text>
        <dbReference type="Rhea" id="RHEA:54288"/>
        <dbReference type="Rhea" id="RHEA-COMP:10136"/>
        <dbReference type="Rhea" id="RHEA-COMP:13846"/>
        <dbReference type="ChEBI" id="CHEBI:30616"/>
        <dbReference type="ChEBI" id="CHEBI:33019"/>
        <dbReference type="ChEBI" id="CHEBI:46858"/>
        <dbReference type="ChEBI" id="CHEBI:83624"/>
        <dbReference type="EC" id="2.7.7.108"/>
    </reaction>
</comment>
<evidence type="ECO:0000256" key="1">
    <source>
        <dbReference type="ARBA" id="ARBA00009747"/>
    </source>
</evidence>
<feature type="binding site" evidence="8">
    <location>
        <position position="242"/>
    </location>
    <ligand>
        <name>Mg(2+)</name>
        <dbReference type="ChEBI" id="CHEBI:18420"/>
    </ligand>
</feature>
<keyword evidence="8" id="KW-0464">Manganese</keyword>
<dbReference type="GO" id="GO:0030145">
    <property type="term" value="F:manganese ion binding"/>
    <property type="evidence" value="ECO:0007669"/>
    <property type="project" value="UniProtKB-UniRule"/>
</dbReference>
<dbReference type="InterPro" id="IPR003846">
    <property type="entry name" value="SelO"/>
</dbReference>
<keyword evidence="3 8" id="KW-0548">Nucleotidyltransferase</keyword>
<sequence length="466" mass="52830">MLIQLEYSYLSLPPEFYSKQPVYKYPKAKLLVFNNILAKEFGLKLEQLDETELLDFLLGYQSENSIAQAYAGHQFGHFTMLGDGRAILIGEYKKPDGTVVDIHLKGAGLTKFSRGGDGKAVLGPMLREYIVSEAMHNLNIPTSRILAVITTGENVQRQSVEQGAIAIRVASSHIRVGTFQYAAMLGKNYGQGLLDYTIKRHSIPYGENKALSLLDYVIDKQTSLITQWERVGFIHGVMNTDNMTISGETIDYGPCAFMDKYDPETVFSSIDRNGRYAFANQASIGGWNIARLAESLLVLISEDEKEAISLVEEALAKYSEIYKTKWQKMFLSKLGLASYQNEDESLISELLIEMYKNNLDYTNTFYNLSYQNFEILRNQGLANWLDKWISRSQKVDTSDMKQINPFVIPRNHQVEKAIKSAEGGNLGDFHNLNKALKHPYEFDKQYQSHMLEPKEDEIIKATYCGT</sequence>
<feature type="binding site" evidence="8">
    <location>
        <position position="85"/>
    </location>
    <ligand>
        <name>ATP</name>
        <dbReference type="ChEBI" id="CHEBI:30616"/>
    </ligand>
</feature>
<dbReference type="Proteomes" id="UP000503320">
    <property type="component" value="Chromosome"/>
</dbReference>
<keyword evidence="7 8" id="KW-0460">Magnesium</keyword>
<evidence type="ECO:0000256" key="3">
    <source>
        <dbReference type="ARBA" id="ARBA00022695"/>
    </source>
</evidence>
<evidence type="ECO:0000256" key="7">
    <source>
        <dbReference type="ARBA" id="ARBA00022842"/>
    </source>
</evidence>
<evidence type="ECO:0000256" key="6">
    <source>
        <dbReference type="ARBA" id="ARBA00022840"/>
    </source>
</evidence>
<dbReference type="HAMAP" id="MF_00692">
    <property type="entry name" value="SelO"/>
    <property type="match status" value="1"/>
</dbReference>
<accession>A0A6M3HW33</accession>
<dbReference type="GO" id="GO:0070733">
    <property type="term" value="F:AMPylase activity"/>
    <property type="evidence" value="ECO:0007669"/>
    <property type="project" value="UniProtKB-EC"/>
</dbReference>
<comment type="cofactor">
    <cofactor evidence="8">
        <name>Mg(2+)</name>
        <dbReference type="ChEBI" id="CHEBI:18420"/>
    </cofactor>
    <cofactor evidence="8">
        <name>Mn(2+)</name>
        <dbReference type="ChEBI" id="CHEBI:29035"/>
    </cofactor>
</comment>
<feature type="binding site" evidence="8">
    <location>
        <position position="84"/>
    </location>
    <ligand>
        <name>ATP</name>
        <dbReference type="ChEBI" id="CHEBI:30616"/>
    </ligand>
</feature>
<name>A0A6M3HW33_9GAMM</name>
<dbReference type="PANTHER" id="PTHR32057">
    <property type="entry name" value="PROTEIN ADENYLYLTRANSFERASE SELO, MITOCHONDRIAL"/>
    <property type="match status" value="1"/>
</dbReference>
<keyword evidence="10" id="KW-1185">Reference proteome</keyword>
<protein>
    <recommendedName>
        <fullName evidence="8">Protein nucleotidyltransferase YdiU</fullName>
        <ecNumber evidence="8">2.7.7.-</ecNumber>
    </recommendedName>
    <alternativeName>
        <fullName evidence="8">Protein adenylyltransferase YdiU</fullName>
        <ecNumber evidence="8">2.7.7.108</ecNumber>
    </alternativeName>
    <alternativeName>
        <fullName evidence="8">Protein uridylyltransferase YdiU</fullName>
        <ecNumber evidence="8">2.7.7.-</ecNumber>
    </alternativeName>
</protein>
<feature type="binding site" evidence="8">
    <location>
        <position position="251"/>
    </location>
    <ligand>
        <name>ATP</name>
        <dbReference type="ChEBI" id="CHEBI:30616"/>
    </ligand>
</feature>
<dbReference type="NCBIfam" id="NF000658">
    <property type="entry name" value="PRK00029.1"/>
    <property type="match status" value="1"/>
</dbReference>
<dbReference type="KEGG" id="afri:E3E15_03490"/>
<organism evidence="9 10">
    <name type="scientific">Allofrancisella frigidaquae</name>
    <dbReference type="NCBI Taxonomy" id="1085644"/>
    <lineage>
        <taxon>Bacteria</taxon>
        <taxon>Pseudomonadati</taxon>
        <taxon>Pseudomonadota</taxon>
        <taxon>Gammaproteobacteria</taxon>
        <taxon>Thiotrichales</taxon>
        <taxon>Francisellaceae</taxon>
        <taxon>Allofrancisella</taxon>
    </lineage>
</organism>
<feature type="binding site" evidence="8">
    <location>
        <position position="118"/>
    </location>
    <ligand>
        <name>ATP</name>
        <dbReference type="ChEBI" id="CHEBI:30616"/>
    </ligand>
</feature>
<comment type="catalytic activity">
    <reaction evidence="8">
        <text>L-histidyl-[protein] + UTP = N(tele)-(5'-uridylyl)-L-histidyl-[protein] + diphosphate</text>
        <dbReference type="Rhea" id="RHEA:83891"/>
        <dbReference type="Rhea" id="RHEA-COMP:9745"/>
        <dbReference type="Rhea" id="RHEA-COMP:20239"/>
        <dbReference type="ChEBI" id="CHEBI:29979"/>
        <dbReference type="ChEBI" id="CHEBI:33019"/>
        <dbReference type="ChEBI" id="CHEBI:46398"/>
        <dbReference type="ChEBI" id="CHEBI:233474"/>
    </reaction>
</comment>
<dbReference type="AlphaFoldDB" id="A0A6M3HW33"/>
<keyword evidence="6 8" id="KW-0067">ATP-binding</keyword>
<keyword evidence="5 8" id="KW-0547">Nucleotide-binding</keyword>
<gene>
    <name evidence="8" type="primary">ydiU</name>
    <name evidence="8" type="synonym">selO</name>
    <name evidence="9" type="ORF">E3E15_03490</name>
</gene>
<feature type="binding site" evidence="8">
    <location>
        <position position="117"/>
    </location>
    <ligand>
        <name>ATP</name>
        <dbReference type="ChEBI" id="CHEBI:30616"/>
    </ligand>
</feature>
<dbReference type="EC" id="2.7.7.-" evidence="8"/>
<dbReference type="GO" id="GO:0005524">
    <property type="term" value="F:ATP binding"/>
    <property type="evidence" value="ECO:0007669"/>
    <property type="project" value="UniProtKB-UniRule"/>
</dbReference>
<proteinExistence type="inferred from homology"/>
<dbReference type="PANTHER" id="PTHR32057:SF14">
    <property type="entry name" value="PROTEIN ADENYLYLTRANSFERASE SELO, MITOCHONDRIAL"/>
    <property type="match status" value="1"/>
</dbReference>
<keyword evidence="2 8" id="KW-0808">Transferase</keyword>
<dbReference type="EMBL" id="CP038017">
    <property type="protein sequence ID" value="QIV94472.1"/>
    <property type="molecule type" value="Genomic_DNA"/>
</dbReference>
<evidence type="ECO:0000313" key="10">
    <source>
        <dbReference type="Proteomes" id="UP000503320"/>
    </source>
</evidence>